<feature type="compositionally biased region" description="Polar residues" evidence="1">
    <location>
        <begin position="4203"/>
        <end position="4220"/>
    </location>
</feature>
<dbReference type="PANTHER" id="PTHR13843">
    <property type="entry name" value="MICROTUBULE-ASSOCIATED PROTEIN"/>
    <property type="match status" value="1"/>
</dbReference>
<feature type="compositionally biased region" description="Polar residues" evidence="1">
    <location>
        <begin position="4067"/>
        <end position="4076"/>
    </location>
</feature>
<feature type="compositionally biased region" description="Basic and acidic residues" evidence="1">
    <location>
        <begin position="2190"/>
        <end position="2224"/>
    </location>
</feature>
<feature type="region of interest" description="Disordered" evidence="1">
    <location>
        <begin position="755"/>
        <end position="777"/>
    </location>
</feature>
<feature type="compositionally biased region" description="Polar residues" evidence="1">
    <location>
        <begin position="2622"/>
        <end position="2636"/>
    </location>
</feature>
<feature type="domain" description="Microtubule-associated protein 1A/B/S-like MBL-like" evidence="2">
    <location>
        <begin position="92"/>
        <end position="207"/>
    </location>
</feature>
<organism evidence="3 4">
    <name type="scientific">Dryococelus australis</name>
    <dbReference type="NCBI Taxonomy" id="614101"/>
    <lineage>
        <taxon>Eukaryota</taxon>
        <taxon>Metazoa</taxon>
        <taxon>Ecdysozoa</taxon>
        <taxon>Arthropoda</taxon>
        <taxon>Hexapoda</taxon>
        <taxon>Insecta</taxon>
        <taxon>Pterygota</taxon>
        <taxon>Neoptera</taxon>
        <taxon>Polyneoptera</taxon>
        <taxon>Phasmatodea</taxon>
        <taxon>Verophasmatodea</taxon>
        <taxon>Anareolatae</taxon>
        <taxon>Phasmatidae</taxon>
        <taxon>Eurycanthinae</taxon>
        <taxon>Dryococelus</taxon>
    </lineage>
</organism>
<feature type="region of interest" description="Disordered" evidence="1">
    <location>
        <begin position="2945"/>
        <end position="2969"/>
    </location>
</feature>
<dbReference type="EMBL" id="JARBHB010000005">
    <property type="protein sequence ID" value="KAJ8884569.1"/>
    <property type="molecule type" value="Genomic_DNA"/>
</dbReference>
<feature type="compositionally biased region" description="Basic and acidic residues" evidence="1">
    <location>
        <begin position="3941"/>
        <end position="3951"/>
    </location>
</feature>
<feature type="region of interest" description="Disordered" evidence="1">
    <location>
        <begin position="1546"/>
        <end position="1575"/>
    </location>
</feature>
<feature type="region of interest" description="Disordered" evidence="1">
    <location>
        <begin position="2586"/>
        <end position="2711"/>
    </location>
</feature>
<feature type="region of interest" description="Disordered" evidence="1">
    <location>
        <begin position="3302"/>
        <end position="3325"/>
    </location>
</feature>
<feature type="compositionally biased region" description="Low complexity" evidence="1">
    <location>
        <begin position="268"/>
        <end position="287"/>
    </location>
</feature>
<feature type="compositionally biased region" description="Basic and acidic residues" evidence="1">
    <location>
        <begin position="926"/>
        <end position="958"/>
    </location>
</feature>
<feature type="compositionally biased region" description="Acidic residues" evidence="1">
    <location>
        <begin position="729"/>
        <end position="739"/>
    </location>
</feature>
<feature type="compositionally biased region" description="Polar residues" evidence="1">
    <location>
        <begin position="985"/>
        <end position="996"/>
    </location>
</feature>
<feature type="compositionally biased region" description="Basic and acidic residues" evidence="1">
    <location>
        <begin position="2153"/>
        <end position="2174"/>
    </location>
</feature>
<feature type="compositionally biased region" description="Basic and acidic residues" evidence="1">
    <location>
        <begin position="1546"/>
        <end position="1567"/>
    </location>
</feature>
<proteinExistence type="predicted"/>
<feature type="region of interest" description="Disordered" evidence="1">
    <location>
        <begin position="3640"/>
        <end position="3671"/>
    </location>
</feature>
<evidence type="ECO:0000313" key="3">
    <source>
        <dbReference type="EMBL" id="KAJ8884569.1"/>
    </source>
</evidence>
<feature type="compositionally biased region" description="Polar residues" evidence="1">
    <location>
        <begin position="531"/>
        <end position="543"/>
    </location>
</feature>
<feature type="region of interest" description="Disordered" evidence="1">
    <location>
        <begin position="902"/>
        <end position="1005"/>
    </location>
</feature>
<feature type="compositionally biased region" description="Polar residues" evidence="1">
    <location>
        <begin position="2674"/>
        <end position="2688"/>
    </location>
</feature>
<feature type="compositionally biased region" description="Acidic residues" evidence="1">
    <location>
        <begin position="669"/>
        <end position="686"/>
    </location>
</feature>
<feature type="compositionally biased region" description="Basic and acidic residues" evidence="1">
    <location>
        <begin position="1439"/>
        <end position="1449"/>
    </location>
</feature>
<dbReference type="Pfam" id="PF25281">
    <property type="entry name" value="MBL_MAP1B"/>
    <property type="match status" value="1"/>
</dbReference>
<feature type="compositionally biased region" description="Low complexity" evidence="1">
    <location>
        <begin position="486"/>
        <end position="511"/>
    </location>
</feature>
<feature type="compositionally biased region" description="Basic and acidic residues" evidence="1">
    <location>
        <begin position="1832"/>
        <end position="1848"/>
    </location>
</feature>
<feature type="compositionally biased region" description="Acidic residues" evidence="1">
    <location>
        <begin position="2102"/>
        <end position="2114"/>
    </location>
</feature>
<feature type="compositionally biased region" description="Low complexity" evidence="1">
    <location>
        <begin position="445"/>
        <end position="457"/>
    </location>
</feature>
<feature type="compositionally biased region" description="Basic and acidic residues" evidence="1">
    <location>
        <begin position="2476"/>
        <end position="2512"/>
    </location>
</feature>
<feature type="region of interest" description="Disordered" evidence="1">
    <location>
        <begin position="2885"/>
        <end position="2920"/>
    </location>
</feature>
<feature type="compositionally biased region" description="Basic and acidic residues" evidence="1">
    <location>
        <begin position="1781"/>
        <end position="1824"/>
    </location>
</feature>
<feature type="region of interest" description="Disordered" evidence="1">
    <location>
        <begin position="3126"/>
        <end position="3158"/>
    </location>
</feature>
<feature type="region of interest" description="Disordered" evidence="1">
    <location>
        <begin position="2990"/>
        <end position="3020"/>
    </location>
</feature>
<dbReference type="PANTHER" id="PTHR13843:SF12">
    <property type="entry name" value="ATPASE F1_V1_A1 COMPLEX ALPHA_BETA SUBUNIT NUCLEOTIDE-BINDING DOMAIN-CONTAINING PROTEIN"/>
    <property type="match status" value="1"/>
</dbReference>
<dbReference type="Proteomes" id="UP001159363">
    <property type="component" value="Chromosome 4"/>
</dbReference>
<feature type="compositionally biased region" description="Polar residues" evidence="1">
    <location>
        <begin position="2175"/>
        <end position="2187"/>
    </location>
</feature>
<feature type="compositionally biased region" description="Low complexity" evidence="1">
    <location>
        <begin position="2330"/>
        <end position="2340"/>
    </location>
</feature>
<feature type="compositionally biased region" description="Basic and acidic residues" evidence="1">
    <location>
        <begin position="2775"/>
        <end position="2784"/>
    </location>
</feature>
<feature type="region of interest" description="Disordered" evidence="1">
    <location>
        <begin position="2090"/>
        <end position="2116"/>
    </location>
</feature>
<feature type="region of interest" description="Disordered" evidence="1">
    <location>
        <begin position="635"/>
        <end position="696"/>
    </location>
</feature>
<feature type="compositionally biased region" description="Polar residues" evidence="1">
    <location>
        <begin position="3890"/>
        <end position="3902"/>
    </location>
</feature>
<feature type="compositionally biased region" description="Basic and acidic residues" evidence="1">
    <location>
        <begin position="512"/>
        <end position="530"/>
    </location>
</feature>
<feature type="compositionally biased region" description="Low complexity" evidence="1">
    <location>
        <begin position="3571"/>
        <end position="3584"/>
    </location>
</feature>
<feature type="compositionally biased region" description="Basic and acidic residues" evidence="1">
    <location>
        <begin position="2281"/>
        <end position="2307"/>
    </location>
</feature>
<feature type="compositionally biased region" description="Basic and acidic residues" evidence="1">
    <location>
        <begin position="358"/>
        <end position="383"/>
    </location>
</feature>
<feature type="compositionally biased region" description="Basic and acidic residues" evidence="1">
    <location>
        <begin position="1477"/>
        <end position="1512"/>
    </location>
</feature>
<protein>
    <recommendedName>
        <fullName evidence="2">Microtubule-associated protein 1A/B/S-like MBL-like domain-containing protein</fullName>
    </recommendedName>
</protein>
<feature type="region of interest" description="Disordered" evidence="1">
    <location>
        <begin position="2251"/>
        <end position="2346"/>
    </location>
</feature>
<feature type="compositionally biased region" description="Basic and acidic residues" evidence="1">
    <location>
        <begin position="328"/>
        <end position="351"/>
    </location>
</feature>
<feature type="compositionally biased region" description="Basic and acidic residues" evidence="1">
    <location>
        <begin position="3304"/>
        <end position="3316"/>
    </location>
</feature>
<feature type="compositionally biased region" description="Basic and acidic residues" evidence="1">
    <location>
        <begin position="4241"/>
        <end position="4263"/>
    </location>
</feature>
<keyword evidence="4" id="KW-1185">Reference proteome</keyword>
<feature type="compositionally biased region" description="Basic and acidic residues" evidence="1">
    <location>
        <begin position="2654"/>
        <end position="2666"/>
    </location>
</feature>
<feature type="region of interest" description="Disordered" evidence="1">
    <location>
        <begin position="1477"/>
        <end position="1519"/>
    </location>
</feature>
<feature type="compositionally biased region" description="Low complexity" evidence="1">
    <location>
        <begin position="4128"/>
        <end position="4144"/>
    </location>
</feature>
<feature type="region of interest" description="Disordered" evidence="1">
    <location>
        <begin position="4056"/>
        <end position="4081"/>
    </location>
</feature>
<evidence type="ECO:0000259" key="2">
    <source>
        <dbReference type="Pfam" id="PF25281"/>
    </source>
</evidence>
<accession>A0ABQ9HJP5</accession>
<feature type="region of interest" description="Disordered" evidence="1">
    <location>
        <begin position="729"/>
        <end position="748"/>
    </location>
</feature>
<feature type="region of interest" description="Disordered" evidence="1">
    <location>
        <begin position="2142"/>
        <end position="2227"/>
    </location>
</feature>
<feature type="region of interest" description="Disordered" evidence="1">
    <location>
        <begin position="2539"/>
        <end position="2560"/>
    </location>
</feature>
<gene>
    <name evidence="3" type="ORF">PR048_016426</name>
</gene>
<dbReference type="InterPro" id="IPR057480">
    <property type="entry name" value="MAP1A/B/S-like_MBL"/>
</dbReference>
<feature type="region of interest" description="Disordered" evidence="1">
    <location>
        <begin position="2775"/>
        <end position="2795"/>
    </location>
</feature>
<feature type="region of interest" description="Disordered" evidence="1">
    <location>
        <begin position="3465"/>
        <end position="3488"/>
    </location>
</feature>
<feature type="compositionally biased region" description="Basic and acidic residues" evidence="1">
    <location>
        <begin position="967"/>
        <end position="984"/>
    </location>
</feature>
<feature type="compositionally biased region" description="Basic and acidic residues" evidence="1">
    <location>
        <begin position="902"/>
        <end position="912"/>
    </location>
</feature>
<feature type="compositionally biased region" description="Polar residues" evidence="1">
    <location>
        <begin position="2643"/>
        <end position="2653"/>
    </location>
</feature>
<feature type="compositionally biased region" description="Basic and acidic residues" evidence="1">
    <location>
        <begin position="291"/>
        <end position="313"/>
    </location>
</feature>
<feature type="compositionally biased region" description="Polar residues" evidence="1">
    <location>
        <begin position="3867"/>
        <end position="3877"/>
    </location>
</feature>
<feature type="compositionally biased region" description="Polar residues" evidence="1">
    <location>
        <begin position="3467"/>
        <end position="3476"/>
    </location>
</feature>
<feature type="compositionally biased region" description="Low complexity" evidence="1">
    <location>
        <begin position="2586"/>
        <end position="2613"/>
    </location>
</feature>
<feature type="region of interest" description="Disordered" evidence="1">
    <location>
        <begin position="3867"/>
        <end position="3955"/>
    </location>
</feature>
<feature type="compositionally biased region" description="Basic and acidic residues" evidence="1">
    <location>
        <begin position="1702"/>
        <end position="1730"/>
    </location>
</feature>
<feature type="region of interest" description="Disordered" evidence="1">
    <location>
        <begin position="263"/>
        <end position="313"/>
    </location>
</feature>
<name>A0ABQ9HJP5_9NEOP</name>
<sequence>MELESADAFINYVFMLAETCELQTLKDELIITGLMIGVANDALSETLQLDHDLILEKNILLLCQAEQTPRHHLFATKASPPREKTTDLNSANKTVARNAVGHGKLDMYVVSPARDSREVKEFLAKWNSNDMRLFLPGKKDKDGFHFPVQNLVSICALLVWQPANPSDTITRILFPGSCPQHKIFEGLDKIRHLEFLKHAVCSTKSISPSTSAVAMTARTGGKQKSTPAVIDKILPGESMVKTPPKPLDIGKQPVVKTATIPVSGIGQTKPSTPVSATTTPTTTKAPPQAKPKVEKLTSKTEPPKSKTETNKILESEKHAFKVEKHFEKVSEKTTKLVSEAKSKEHKSKIESRTTVTKSRIDSKPPRSLERKKEKAVSEKKGDVKSSPTTPKRIIEHKVNGTATKSEVAKVSRTPSKGRPSPTSTPAKSAKEANNRKVVESKYHVARAASTTRAPTAKATKREQQDNVSVPLKPERKPISRRPKPSSPSKSSKAPGSPAKSSSAKSTPTPSVKSDKDGVIRKPKAEIEKVATDSSAVSTPSTAEPETVPLKSKLAPEEIIPSTIKQITDVTSTALGTSVISHVNVETKLLESIETSIKMEDKVLQKENLVQVKVGETIAEVRDFETEPEKISKELTVGAQEDTEDDEVTEDKESEVIEVPGEKHITQDTEITEEERTEDIEDEDENLTEPGKTLDEEMDIHAQAVGKGVREVEDEEDEYLIIEKEEVEQMMEDSLQEEESIESHIPDKKEIEEYEGELQKHLRDEVESEKEKKSEELKEIEKEKITDIDFITEKVKVTDKKETEIVQDKHKFQQAEKKYSQDEIEQRKESDTMIYRELAEPAATEKVFTETDKLKTDKITPETKEKIQEEVQEIISSAEEIATKTKIETEKIEDGIQERVKLLDESIDEKKDSEDLDEQKETSSISPEEKVDLSSEKLREMTEETRGTDLKIDDHDESLPLKGTMQRDATDQKYTADESQPDEKFSTTVESGATTAPTLPEDERIPLDEIKEIVEEKYVKEETKEEKPITVPVTSMDQPTALPHVVVPSTIGVLESRGPQSLLHQRDIVKTPDEVADLPVHEEVDTGMYESEDDFPKLKDYEREKKHIISEVIMPSKQEIIDTISEQHDQEIIPGAKIEESLQELVKKSVPGDEKVEEDMEKEIKVCAPEIQKQYETVAKYDDDKKEKQQQEKKALVDTKEEKLLADTKDEQPDTREIKYVGYVLKETEDQFKTDFIDEKDIALVAKDVQESKKLKVDPIQDKTEDNIIEDREKVEPLEIGHIETKDLALSEKDKIVQGKEPEIKGTDGDQLIANIQFEDSVTSAVQHIKEKEVDLKEKDISSKVVAHEIISEMTVEKKLSERLHDEADEGDKLPLESKGNDIFTEVKSLDGKEEKETIKEHQKLEAESFALTEISTPYDTTKDELIPADQKLASVTVEKHTIESHEEKSVFGVEDETGKQHTQVDNKLLEDMLHAEEISKEPRTPKDFSQVHEESHTGIPVAKDEMPSHAEETQMSDTLQSKLEKEGYKSIKDIDEMEYSMEKLDSSEIHEVSQQKVKEHTAPVKEEPLEEVEEQDMTTVQSILQKAEDSIKQLTGHFIETERNLPDTDVIKEPSAALKTEDTTKKLPDSEKLEIYVKETGKEEPDMTDKDSEAKDKLLAVKHELPFNVKITEETLDDDSKVSMISLESEKVLQETKVSPEGTKEHENHIYESRIESEGESKVQVEEKVDITKDKTEAEKTELERAQIKEEQKTDRIGTQKDDKLTIVEVHKDYDTVKYEKMEDSAKSESTTKEERQLQQTRHDNEEFPAVKEKLQDVPKEVTMEKTGTLDTKYDKTIPSHEELETHEPGSNYIPGIAPAGKPVKVVSIEPDITAPGEISATYLEIIDKLQQKLPSTDEVSEVPKDIENKLEYHEIAHTVDSLVSNVKEDECVTEDIEISHHKKILHSTEETGKNILADDDQSLEHDHTKQLILETDTDKVGDHLPAQALPDISAPQSVKSDLSSTVSEDEAIGFQIERISSDQKITGLSTETRVSDKISDSDDDELKGTRSLKITRETEKETVVVDIKKLSGDKRETVDSKDLVETVTKEVDDDLGRDYEGDVEEDEEDDDYVGSEYVDSGLEEEPVYSRLAAAAVPEYVTVTPDSAPPSPGDHRIHERTRDVLITDKDEKISHITTDSSKVSSASALEKSDKDIPEKKQDIKEEKTPPELGDKHEKESETGDKLQSCITVAETGIKDTEVSLLQDQVVSGMSTPQSSESGQLLADAKSESGISTPHSIESNKTHEMKGELDSYKRDYEESSHELKSLTTVFTSKQMHDDHQNDEDELQPSSSKSPESIKLSDDYKFKSEELATELRKIDDHTKFFKHETGEASILDEVERESDERLKDVNQTFIASERGISVNALKETDTKIYDISFHPADTSKSSVEKQATPAAMDMNGEYKEKVGDNEKLLPTQFDIEAVVSEIVSPLTKSEMSKADELKSDEKPCASAMKGDKYVEKEQEKMEKDTLFESLPSKDNAEFSLLEEKLHTGVSGAELDDLGRKSSGISESEISDEASLVSTTHDIEIKSKEECEDVLLTDTAATTTLSQQSQQDISSSSTVRRMVVTASSEDGGAETEVCSSESFTVTSSQYSDLDKSTQKPTQKTVDSTQDIKDELESKYSFEDEPGTEFQKTVTSVIKTSETNGHIYPSDKEDYESSPDDDSRKSKKTIITKTVTTKTISHTDLESAVVKEECGIEDFEDLDDKTVTEVTKSTIISKVASGLEESLETVDEKLPSHEFPEEPDASQIVQTTKEVEPLYKKLEDHKTVYHESQEHVTHQTFPQSPKIITTSTTTRLKMSPGEDIHIDEPSSHYGSQESVAYETVLGSPKITTKTTTATSVLKKSQGDDSTIVDEPSSHYGSQESVSHEIAPGSPKITTKTTTITTVLKKQLGDDITIVDEPSSHYGSQESISHETIPGSPKITTKTTTTKTTTTVLKKSLGDDATIVDEPSSHYGSQESVSHEIAPGSPKITTKTTTMTVLKKSLGDDSTIVDEPSSHYGSQESVSHEIAPGSPKITTKTTTTTTVLKKSQGDDATIVDEPSSHYGSQESVSHEIAPGSPKITTKTTTTTTILKKSQGDDATIVDEPSSHYGSQESVSHEIAPGSPKITTKTTTTTTVLKKSQGDDATIVDEPSSHYGSQESVSHEIAPGSPKITTKTTTTTTVLKKSQGDDATIVDEPPSHYGSQESVSHEIAPGSPKITTKTTTTTTVLKKLQGDDATIVDEPSSHYGSQESVSLEIVPGSPKITTKTTTTTTVLKKSQGDDATKVDEPSSHYGSQESVSLEIVPGSPKITTKTTTTTTVLKKSQGDDATIVDEPSSHYGSQESVSLEIVPGSPKITKKTITTTTRIKKSVGDEFTVVDEPSSNVGDDATIVDEPSSHYGSQESVSLEIVPGSPKITKKTITTTTRIKKSVGDEFTVVDEPSSNVGSQESVSHETVPGSPKITTETTTTVLKKSLGDDIMLVDESSGHYGSHESVYHETVPGSPKITRKTITTTTVIRKALGDDITTTDEPSSHYGSEESVSHETVPSSPTITKKTTTTTTTVLKKSLGDDITLVDEPSHYGSQESVLHETVPGSPTITKKTTTTTTVLKKSLGDEITPVDEPSSHYGSEESVSHETVPGSPRITKKTTTTTTVLKKTLGDDIALTDAPSGKTVTTTVTTVTKKVSGDEEETTTTTKEIDSDGERIITRTVEKDGKVTEHFSVVDKVGDGSKECDTQELSHDGLFKSADITVESAEAISEPTGKIEEHSDKVIDITSHQAPLEDKATKLYEEKTTISEKDGIRSSTVTTVTKTLTKEVGDIDFPAILSSGVTVIKREATDTVRSGTPGSDTFSDRDIEYGGPSTPHSDISSGQVSRAPTHIWGESSEGRPDSEDEDRPGSPLSTSSQLGHSPPPHFEDVMSDNRHPSSTAIMTGSFYGNLPEDPLKQLLQEHTVKKVSDPIPIIGAASGKTEDVITKTALASSFKSYSPQDITSAEDTDFEKALHEHRIARGEDFTPKASKVTYVFESKSSPGHTFRKGTHQSPDVNGQKNYDDDDDCDFTGSNLERERELMIGQGVHDKLNGKPSIESTSVTTYHISAEPSSSVKKVTKTTTTITSSGEEHDPMFHHQTSSSLSSAFPEPPKGFGLPATKAEDLKDPIEGWGKPLGLPAPIPPPTNDTDTSAEIVTSTPSNKGTPKKEKKSSQTKKTMLMNENNKIKDSSNRKRPESPVKQSERKGSSANKDTGLRNAKATGSPIYVDLTYVPHHGNSYYSSVEFFKKVRARYYVFSGTDPSRDVYNALLEAKQTWDDKELEALPGLKPFHRELMFKMFMYQYYVERLEHYSKANKAKDEERCSVLLTLLGPKTYAVLKNLCVPNKPRTKSCAELVEIACAHYAPKKIVIAERKIRPGVVQQKSEDSVQDSDGALAIALRKCSGMGGRRGTCRQNGNHLAARCPFAIYIGDACKKKRVILRGHAGLKAFAGSEVNSEEFNVLNVDFSEPPPSASDLGHGRLNDTCGSCDIVNAALCCRLPFVVGRWYLLEGLLLRCDVTAILKLYTTANLTIDENSLTTVHSEYHTHGGGGKISGVRTILTLTAKKVTIIPTYDTDTLGYWVAENEDTLAKCKIDLSPSASRCTINLQDHETSCSAYRLEF</sequence>
<feature type="region of interest" description="Disordered" evidence="1">
    <location>
        <begin position="1692"/>
        <end position="1730"/>
    </location>
</feature>
<feature type="compositionally biased region" description="Basic and acidic residues" evidence="1">
    <location>
        <begin position="428"/>
        <end position="442"/>
    </location>
</feature>
<feature type="region of interest" description="Disordered" evidence="1">
    <location>
        <begin position="3079"/>
        <end position="3108"/>
    </location>
</feature>
<feature type="region of interest" description="Disordered" evidence="1">
    <location>
        <begin position="328"/>
        <end position="553"/>
    </location>
</feature>
<feature type="region of interest" description="Disordered" evidence="1">
    <location>
        <begin position="3171"/>
        <end position="3204"/>
    </location>
</feature>
<feature type="compositionally biased region" description="Polar residues" evidence="1">
    <location>
        <begin position="2251"/>
        <end position="2262"/>
    </location>
</feature>
<evidence type="ECO:0000313" key="4">
    <source>
        <dbReference type="Proteomes" id="UP001159363"/>
    </source>
</evidence>
<feature type="compositionally biased region" description="Acidic residues" evidence="1">
    <location>
        <begin position="640"/>
        <end position="652"/>
    </location>
</feature>
<feature type="region of interest" description="Disordered" evidence="1">
    <location>
        <begin position="1439"/>
        <end position="1461"/>
    </location>
</feature>
<comment type="caution">
    <text evidence="3">The sequence shown here is derived from an EMBL/GenBank/DDBJ whole genome shotgun (WGS) entry which is preliminary data.</text>
</comment>
<feature type="compositionally biased region" description="Basic and acidic residues" evidence="1">
    <location>
        <begin position="2090"/>
        <end position="2101"/>
    </location>
</feature>
<feature type="region of interest" description="Disordered" evidence="1">
    <location>
        <begin position="2475"/>
        <end position="2514"/>
    </location>
</feature>
<reference evidence="3 4" key="1">
    <citation type="submission" date="2023-02" db="EMBL/GenBank/DDBJ databases">
        <title>LHISI_Scaffold_Assembly.</title>
        <authorList>
            <person name="Stuart O.P."/>
            <person name="Cleave R."/>
            <person name="Magrath M.J.L."/>
            <person name="Mikheyev A.S."/>
        </authorList>
    </citation>
    <scope>NUCLEOTIDE SEQUENCE [LARGE SCALE GENOMIC DNA]</scope>
    <source>
        <strain evidence="3">Daus_M_001</strain>
        <tissue evidence="3">Leg muscle</tissue>
    </source>
</reference>
<evidence type="ECO:0000256" key="1">
    <source>
        <dbReference type="SAM" id="MobiDB-lite"/>
    </source>
</evidence>
<feature type="region of interest" description="Disordered" evidence="1">
    <location>
        <begin position="3548"/>
        <end position="3584"/>
    </location>
</feature>
<feature type="region of interest" description="Disordered" evidence="1">
    <location>
        <begin position="3032"/>
        <end position="3066"/>
    </location>
</feature>
<feature type="region of interest" description="Disordered" evidence="1">
    <location>
        <begin position="4124"/>
        <end position="4275"/>
    </location>
</feature>
<feature type="region of interest" description="Disordered" evidence="1">
    <location>
        <begin position="3225"/>
        <end position="3246"/>
    </location>
</feature>
<feature type="region of interest" description="Disordered" evidence="1">
    <location>
        <begin position="1781"/>
        <end position="1856"/>
    </location>
</feature>
<dbReference type="InterPro" id="IPR026074">
    <property type="entry name" value="MAP1"/>
</dbReference>